<dbReference type="InterPro" id="IPR000626">
    <property type="entry name" value="Ubiquitin-like_dom"/>
</dbReference>
<dbReference type="InterPro" id="IPR039869">
    <property type="entry name" value="UBTD1/2"/>
</dbReference>
<feature type="compositionally biased region" description="Basic and acidic residues" evidence="1">
    <location>
        <begin position="186"/>
        <end position="196"/>
    </location>
</feature>
<feature type="region of interest" description="Disordered" evidence="1">
    <location>
        <begin position="310"/>
        <end position="331"/>
    </location>
</feature>
<feature type="region of interest" description="Disordered" evidence="1">
    <location>
        <begin position="1"/>
        <end position="71"/>
    </location>
</feature>
<proteinExistence type="predicted"/>
<protein>
    <submittedName>
        <fullName evidence="3">Ubiquitin domain-containing protein 2</fullName>
    </submittedName>
</protein>
<evidence type="ECO:0000259" key="2">
    <source>
        <dbReference type="PROSITE" id="PS50053"/>
    </source>
</evidence>
<dbReference type="PANTHER" id="PTHR13609">
    <property type="entry name" value="UBIQUITIN DOMAIN CONTAINING 1 PROTEIN-RELATED"/>
    <property type="match status" value="1"/>
</dbReference>
<dbReference type="Pfam" id="PF16455">
    <property type="entry name" value="UBD"/>
    <property type="match status" value="1"/>
</dbReference>
<accession>A0AAD5WSN3</accession>
<keyword evidence="4" id="KW-1185">Reference proteome</keyword>
<feature type="region of interest" description="Disordered" evidence="1">
    <location>
        <begin position="186"/>
        <end position="224"/>
    </location>
</feature>
<dbReference type="CDD" id="cd17039">
    <property type="entry name" value="Ubl_ubiquitin_like"/>
    <property type="match status" value="1"/>
</dbReference>
<dbReference type="EMBL" id="JAKWBI020000106">
    <property type="protein sequence ID" value="KAJ2902680.1"/>
    <property type="molecule type" value="Genomic_DNA"/>
</dbReference>
<feature type="compositionally biased region" description="Low complexity" evidence="1">
    <location>
        <begin position="36"/>
        <end position="53"/>
    </location>
</feature>
<feature type="domain" description="Ubiquitin-like" evidence="2">
    <location>
        <begin position="234"/>
        <end position="295"/>
    </location>
</feature>
<comment type="caution">
    <text evidence="3">The sequence shown here is derived from an EMBL/GenBank/DDBJ whole genome shotgun (WGS) entry which is preliminary data.</text>
</comment>
<reference evidence="3" key="1">
    <citation type="submission" date="2022-07" db="EMBL/GenBank/DDBJ databases">
        <title>Draft genome sequence of Zalerion maritima ATCC 34329, a (micro)plastics degrading marine fungus.</title>
        <authorList>
            <person name="Paco A."/>
            <person name="Goncalves M.F.M."/>
            <person name="Rocha-Santos T.A.P."/>
            <person name="Alves A."/>
        </authorList>
    </citation>
    <scope>NUCLEOTIDE SEQUENCE</scope>
    <source>
        <strain evidence="3">ATCC 34329</strain>
    </source>
</reference>
<evidence type="ECO:0000313" key="3">
    <source>
        <dbReference type="EMBL" id="KAJ2902680.1"/>
    </source>
</evidence>
<sequence>MGCCFSRSEGPNSPYPGGAPPSGSARAINTPAQPPSAAEEATNATTATASDNSSEPRRRRHGHHNQPLDQHINRSLRLVPWTSRDRTWTRTLLDREREAFFDTRVTGRPEAWQTIHAALDVLQSPTVDDATLEENIATAQTMLNAADITLPSGNLANGVYDGLGNYYPLPEYVVSDPTNIVDETTEATHDRKHTVSVDEGSDDDGDDEGDEEEEELERRREEKGKAVVDVREQMTVKARLSENVQDIKVTIAKKDTVRALARKVLFESGLPTSKRIRIAYMGKILKENISLIDQGAALYACGTTLNPTPGKTHRHDYEVASTSTGGSGGVRRRRIRKKPFSQSLKSPRTFHLNRNVQPHTYTTSSSATTPRARVPHGLAMGRNPYPYLYGWSSGPEVRALYETRPWGAMMGLA</sequence>
<gene>
    <name evidence="3" type="ORF">MKZ38_000265</name>
</gene>
<name>A0AAD5WSN3_9PEZI</name>
<dbReference type="PROSITE" id="PS50053">
    <property type="entry name" value="UBIQUITIN_2"/>
    <property type="match status" value="1"/>
</dbReference>
<dbReference type="InterPro" id="IPR029071">
    <property type="entry name" value="Ubiquitin-like_domsf"/>
</dbReference>
<dbReference type="Gene3D" id="1.20.225.20">
    <property type="entry name" value="Ub domain-containing protein, DC-UbP/UBTD2, N-terminal domain"/>
    <property type="match status" value="1"/>
</dbReference>
<dbReference type="InterPro" id="IPR032752">
    <property type="entry name" value="DC-UbP/UBTD2_N"/>
</dbReference>
<dbReference type="AlphaFoldDB" id="A0AAD5WSN3"/>
<organism evidence="3 4">
    <name type="scientific">Zalerion maritima</name>
    <dbReference type="NCBI Taxonomy" id="339359"/>
    <lineage>
        <taxon>Eukaryota</taxon>
        <taxon>Fungi</taxon>
        <taxon>Dikarya</taxon>
        <taxon>Ascomycota</taxon>
        <taxon>Pezizomycotina</taxon>
        <taxon>Sordariomycetes</taxon>
        <taxon>Lulworthiomycetidae</taxon>
        <taxon>Lulworthiales</taxon>
        <taxon>Lulworthiaceae</taxon>
        <taxon>Zalerion</taxon>
    </lineage>
</organism>
<evidence type="ECO:0000313" key="4">
    <source>
        <dbReference type="Proteomes" id="UP001201980"/>
    </source>
</evidence>
<feature type="compositionally biased region" description="Acidic residues" evidence="1">
    <location>
        <begin position="199"/>
        <end position="215"/>
    </location>
</feature>
<dbReference type="InterPro" id="IPR038169">
    <property type="entry name" value="DC-UbP/UBTD2_N_sf"/>
</dbReference>
<dbReference type="SUPFAM" id="SSF54236">
    <property type="entry name" value="Ubiquitin-like"/>
    <property type="match status" value="1"/>
</dbReference>
<evidence type="ECO:0000256" key="1">
    <source>
        <dbReference type="SAM" id="MobiDB-lite"/>
    </source>
</evidence>
<dbReference type="Proteomes" id="UP001201980">
    <property type="component" value="Unassembled WGS sequence"/>
</dbReference>